<evidence type="ECO:0000313" key="2">
    <source>
        <dbReference type="Proteomes" id="UP001218188"/>
    </source>
</evidence>
<accession>A0AAD6S289</accession>
<sequence length="80" mass="9413">MCKHEVMIDRYTVCKHRQWLEYTGRKEDCDLPTCRTSPRHMHNTKNCACHAYVEDIEKTRSVHDTICPGCESIQRSAARM</sequence>
<name>A0AAD6S289_9AGAR</name>
<organism evidence="1 2">
    <name type="scientific">Mycena alexandri</name>
    <dbReference type="NCBI Taxonomy" id="1745969"/>
    <lineage>
        <taxon>Eukaryota</taxon>
        <taxon>Fungi</taxon>
        <taxon>Dikarya</taxon>
        <taxon>Basidiomycota</taxon>
        <taxon>Agaricomycotina</taxon>
        <taxon>Agaricomycetes</taxon>
        <taxon>Agaricomycetidae</taxon>
        <taxon>Agaricales</taxon>
        <taxon>Marasmiineae</taxon>
        <taxon>Mycenaceae</taxon>
        <taxon>Mycena</taxon>
    </lineage>
</organism>
<dbReference type="Proteomes" id="UP001218188">
    <property type="component" value="Unassembled WGS sequence"/>
</dbReference>
<reference evidence="1" key="1">
    <citation type="submission" date="2023-03" db="EMBL/GenBank/DDBJ databases">
        <title>Massive genome expansion in bonnet fungi (Mycena s.s.) driven by repeated elements and novel gene families across ecological guilds.</title>
        <authorList>
            <consortium name="Lawrence Berkeley National Laboratory"/>
            <person name="Harder C.B."/>
            <person name="Miyauchi S."/>
            <person name="Viragh M."/>
            <person name="Kuo A."/>
            <person name="Thoen E."/>
            <person name="Andreopoulos B."/>
            <person name="Lu D."/>
            <person name="Skrede I."/>
            <person name="Drula E."/>
            <person name="Henrissat B."/>
            <person name="Morin E."/>
            <person name="Kohler A."/>
            <person name="Barry K."/>
            <person name="LaButti K."/>
            <person name="Morin E."/>
            <person name="Salamov A."/>
            <person name="Lipzen A."/>
            <person name="Mereny Z."/>
            <person name="Hegedus B."/>
            <person name="Baldrian P."/>
            <person name="Stursova M."/>
            <person name="Weitz H."/>
            <person name="Taylor A."/>
            <person name="Grigoriev I.V."/>
            <person name="Nagy L.G."/>
            <person name="Martin F."/>
            <person name="Kauserud H."/>
        </authorList>
    </citation>
    <scope>NUCLEOTIDE SEQUENCE</scope>
    <source>
        <strain evidence="1">CBHHK200</strain>
    </source>
</reference>
<keyword evidence="2" id="KW-1185">Reference proteome</keyword>
<gene>
    <name evidence="1" type="ORF">C8F04DRAFT_328545</name>
</gene>
<dbReference type="AlphaFoldDB" id="A0AAD6S289"/>
<evidence type="ECO:0000313" key="1">
    <source>
        <dbReference type="EMBL" id="KAJ7019723.1"/>
    </source>
</evidence>
<comment type="caution">
    <text evidence="1">The sequence shown here is derived from an EMBL/GenBank/DDBJ whole genome shotgun (WGS) entry which is preliminary data.</text>
</comment>
<protein>
    <submittedName>
        <fullName evidence="1">Uncharacterized protein</fullName>
    </submittedName>
</protein>
<proteinExistence type="predicted"/>
<dbReference type="EMBL" id="JARJCM010000285">
    <property type="protein sequence ID" value="KAJ7019723.1"/>
    <property type="molecule type" value="Genomic_DNA"/>
</dbReference>